<feature type="compositionally biased region" description="Basic residues" evidence="1">
    <location>
        <begin position="154"/>
        <end position="163"/>
    </location>
</feature>
<accession>A0AA35ZDG5</accession>
<dbReference type="EMBL" id="OX465082">
    <property type="protein sequence ID" value="CAI9290178.1"/>
    <property type="molecule type" value="Genomic_DNA"/>
</dbReference>
<feature type="compositionally biased region" description="Basic and acidic residues" evidence="1">
    <location>
        <begin position="164"/>
        <end position="173"/>
    </location>
</feature>
<protein>
    <submittedName>
        <fullName evidence="2">Uncharacterized protein</fullName>
    </submittedName>
</protein>
<evidence type="ECO:0000313" key="3">
    <source>
        <dbReference type="Proteomes" id="UP001177003"/>
    </source>
</evidence>
<evidence type="ECO:0000313" key="2">
    <source>
        <dbReference type="EMBL" id="CAI9290178.1"/>
    </source>
</evidence>
<gene>
    <name evidence="2" type="ORF">LSALG_LOCUS29386</name>
</gene>
<sequence length="173" mass="19541">MIIYRDEQFVPNPDPIPFPVPIPVMLMRFEDALASDTSHEFVTGTVSFLIGASMGRRKGKKFTLTNNDDPGSGEDEKIPVQKRRGRPQKPLVDEEDEDLVKMEEEEEEEDEDEDETTNSDASGKKRKRNKQKEKGDLVKDGSPNGTRSNGFRHNGSRRKNKPHRAAEAGVECK</sequence>
<name>A0AA35ZDG5_LACSI</name>
<evidence type="ECO:0000256" key="1">
    <source>
        <dbReference type="SAM" id="MobiDB-lite"/>
    </source>
</evidence>
<dbReference type="AlphaFoldDB" id="A0AA35ZDG5"/>
<keyword evidence="3" id="KW-1185">Reference proteome</keyword>
<organism evidence="2 3">
    <name type="scientific">Lactuca saligna</name>
    <name type="common">Willowleaf lettuce</name>
    <dbReference type="NCBI Taxonomy" id="75948"/>
    <lineage>
        <taxon>Eukaryota</taxon>
        <taxon>Viridiplantae</taxon>
        <taxon>Streptophyta</taxon>
        <taxon>Embryophyta</taxon>
        <taxon>Tracheophyta</taxon>
        <taxon>Spermatophyta</taxon>
        <taxon>Magnoliopsida</taxon>
        <taxon>eudicotyledons</taxon>
        <taxon>Gunneridae</taxon>
        <taxon>Pentapetalae</taxon>
        <taxon>asterids</taxon>
        <taxon>campanulids</taxon>
        <taxon>Asterales</taxon>
        <taxon>Asteraceae</taxon>
        <taxon>Cichorioideae</taxon>
        <taxon>Cichorieae</taxon>
        <taxon>Lactucinae</taxon>
        <taxon>Lactuca</taxon>
    </lineage>
</organism>
<feature type="region of interest" description="Disordered" evidence="1">
    <location>
        <begin position="61"/>
        <end position="173"/>
    </location>
</feature>
<dbReference type="PANTHER" id="PTHR34055:SF1">
    <property type="entry name" value="EXPRESSED PROTEIN"/>
    <property type="match status" value="1"/>
</dbReference>
<dbReference type="Proteomes" id="UP001177003">
    <property type="component" value="Chromosome 6"/>
</dbReference>
<dbReference type="PANTHER" id="PTHR34055">
    <property type="entry name" value="OS09G0491596 PROTEIN"/>
    <property type="match status" value="1"/>
</dbReference>
<reference evidence="2" key="1">
    <citation type="submission" date="2023-04" db="EMBL/GenBank/DDBJ databases">
        <authorList>
            <person name="Vijverberg K."/>
            <person name="Xiong W."/>
            <person name="Schranz E."/>
        </authorList>
    </citation>
    <scope>NUCLEOTIDE SEQUENCE</scope>
</reference>
<proteinExistence type="predicted"/>
<feature type="compositionally biased region" description="Acidic residues" evidence="1">
    <location>
        <begin position="93"/>
        <end position="117"/>
    </location>
</feature>